<sequence length="1025" mass="111302">MSNVLQKPRRSLLREAFLLLVLMIPVMVNAQDITVSGTVTSDGSPLPGVYVLVKGTSTGTVSDTNGKYVIAAPPQSVLVFTFIGMRNTEVAVNNQSSIDVGMEADISQLDEVVVVGYGTQKKSDLTGSVASVSTKEIKSQPLLSLSQALQGRAPGVQVRQSSNAPGGGVSIRIRGGGSLQAGNEPLYVIDGYPLYNEAGPNLNPNDIETIDILKDASATAIYGSRGANGVVIITTKRGKEGRMNIDFEGYYGVQKVRKKLDLLNATELATLINEGIANVNEDNVGKPGFPKAPAFTEEQIAQLGKGTDWQDEIFRTAPMQSYQLTLSGGDDKMQYAVSGNIFDQKGIVINSDYNRSSLRINLDRKINSKLKFGNSLTLSRTVTNGVATDGDGGSGAGVVYGALNFSPTVPVRNPDGTYTLENRLGAIKINNPVALANDRVDKTTATRILGNLTAEYEIVKGLTFKVLLGTNMNLSKNRNYSPNSTYAGSQSGGVGAIYSSQYIDLLNENTLNYQFAVSEKHHFNVLAGYTIQKANFDDVRASAQNFGNDILQDNNLGAAQTTNTSGSNVWQWGLRSYIGRVNYDYDGKYLATITGRVDGSSKFGQGNKNSFFPSGSLAWRVSKESFMENVPQVSDLKLRVSYGFSGNQEIGTFQSLGALAAFNYSFGNTLLIGYGPNRISNPDLKWETTGQFDVGIDIGLFTNRVVLTADYYHKKTSDLLYSVPLPITTGYTNSLQNLGEVENKGFEIGLNTVNFDGDFQWTSNFNFATNKNKILNLGQFTADIPAGGASGHLQLSNSGILRIGEQIGVFYGLESDGIFQTAEEVAASAQKNAKPGDRRYIDHNPDGVINASDRKILGYAQPKFTFGFNNTFTYKGFELTVFFQGVHGNSIFNLNRFELESMTGVSNQSRDVLDRWTKTNPSNTIPRAKSEGTPYQVTSRQIEDGSYIRMKNIQLAYNFPSAVLSRFKINTAKVYVSAQNQITITDYSGYDPEVSRYGQETLSQGTDYGSYPAAKSVMFGVNLGF</sequence>
<dbReference type="Gene3D" id="2.170.130.10">
    <property type="entry name" value="TonB-dependent receptor, plug domain"/>
    <property type="match status" value="1"/>
</dbReference>
<dbReference type="InterPro" id="IPR000531">
    <property type="entry name" value="Beta-barrel_TonB"/>
</dbReference>
<evidence type="ECO:0000256" key="6">
    <source>
        <dbReference type="ARBA" id="ARBA00023136"/>
    </source>
</evidence>
<evidence type="ECO:0000256" key="3">
    <source>
        <dbReference type="ARBA" id="ARBA00022452"/>
    </source>
</evidence>
<dbReference type="Gene3D" id="2.40.170.20">
    <property type="entry name" value="TonB-dependent receptor, beta-barrel domain"/>
    <property type="match status" value="1"/>
</dbReference>
<dbReference type="InterPro" id="IPR039426">
    <property type="entry name" value="TonB-dep_rcpt-like"/>
</dbReference>
<feature type="domain" description="TonB-dependent receptor plug" evidence="12">
    <location>
        <begin position="122"/>
        <end position="230"/>
    </location>
</feature>
<evidence type="ECO:0000256" key="5">
    <source>
        <dbReference type="ARBA" id="ARBA00023077"/>
    </source>
</evidence>
<evidence type="ECO:0000256" key="4">
    <source>
        <dbReference type="ARBA" id="ARBA00022692"/>
    </source>
</evidence>
<dbReference type="Pfam" id="PF00593">
    <property type="entry name" value="TonB_dep_Rec_b-barrel"/>
    <property type="match status" value="1"/>
</dbReference>
<gene>
    <name evidence="13" type="ORF">DQQ10_11600</name>
</gene>
<comment type="similarity">
    <text evidence="8 9">Belongs to the TonB-dependent receptor family.</text>
</comment>
<evidence type="ECO:0000256" key="8">
    <source>
        <dbReference type="PROSITE-ProRule" id="PRU01360"/>
    </source>
</evidence>
<comment type="subcellular location">
    <subcellularLocation>
        <location evidence="1 8">Cell outer membrane</location>
        <topology evidence="1 8">Multi-pass membrane protein</topology>
    </subcellularLocation>
</comment>
<dbReference type="NCBIfam" id="TIGR04057">
    <property type="entry name" value="SusC_RagA_signa"/>
    <property type="match status" value="1"/>
</dbReference>
<keyword evidence="2 8" id="KW-0813">Transport</keyword>
<dbReference type="NCBIfam" id="TIGR04056">
    <property type="entry name" value="OMP_RagA_SusC"/>
    <property type="match status" value="1"/>
</dbReference>
<proteinExistence type="inferred from homology"/>
<keyword evidence="4 8" id="KW-0812">Transmembrane</keyword>
<dbReference type="OrthoDB" id="9768177at2"/>
<dbReference type="Gene3D" id="2.60.40.1120">
    <property type="entry name" value="Carboxypeptidase-like, regulatory domain"/>
    <property type="match status" value="1"/>
</dbReference>
<dbReference type="InterPro" id="IPR036942">
    <property type="entry name" value="Beta-barrel_TonB_sf"/>
</dbReference>
<feature type="domain" description="TonB-dependent receptor-like beta-barrel" evidence="11">
    <location>
        <begin position="409"/>
        <end position="874"/>
    </location>
</feature>
<evidence type="ECO:0000256" key="7">
    <source>
        <dbReference type="ARBA" id="ARBA00023237"/>
    </source>
</evidence>
<evidence type="ECO:0000256" key="2">
    <source>
        <dbReference type="ARBA" id="ARBA00022448"/>
    </source>
</evidence>
<keyword evidence="14" id="KW-1185">Reference proteome</keyword>
<name>A0A364Y283_9BACT</name>
<evidence type="ECO:0000256" key="10">
    <source>
        <dbReference type="SAM" id="SignalP"/>
    </source>
</evidence>
<dbReference type="InterPro" id="IPR008969">
    <property type="entry name" value="CarboxyPept-like_regulatory"/>
</dbReference>
<keyword evidence="7 8" id="KW-0998">Cell outer membrane</keyword>
<dbReference type="EMBL" id="QMFY01000005">
    <property type="protein sequence ID" value="RAW00880.1"/>
    <property type="molecule type" value="Genomic_DNA"/>
</dbReference>
<dbReference type="Pfam" id="PF13715">
    <property type="entry name" value="CarbopepD_reg_2"/>
    <property type="match status" value="1"/>
</dbReference>
<keyword evidence="6 8" id="KW-0472">Membrane</keyword>
<dbReference type="InterPro" id="IPR012910">
    <property type="entry name" value="Plug_dom"/>
</dbReference>
<dbReference type="Pfam" id="PF07715">
    <property type="entry name" value="Plug"/>
    <property type="match status" value="1"/>
</dbReference>
<dbReference type="FunFam" id="2.170.130.10:FF:000008">
    <property type="entry name" value="SusC/RagA family TonB-linked outer membrane protein"/>
    <property type="match status" value="1"/>
</dbReference>
<evidence type="ECO:0000256" key="1">
    <source>
        <dbReference type="ARBA" id="ARBA00004571"/>
    </source>
</evidence>
<evidence type="ECO:0000256" key="9">
    <source>
        <dbReference type="RuleBase" id="RU003357"/>
    </source>
</evidence>
<keyword evidence="5 9" id="KW-0798">TonB box</keyword>
<keyword evidence="3 8" id="KW-1134">Transmembrane beta strand</keyword>
<keyword evidence="10" id="KW-0732">Signal</keyword>
<dbReference type="PROSITE" id="PS52016">
    <property type="entry name" value="TONB_DEPENDENT_REC_3"/>
    <property type="match status" value="1"/>
</dbReference>
<evidence type="ECO:0000259" key="11">
    <source>
        <dbReference type="Pfam" id="PF00593"/>
    </source>
</evidence>
<accession>A0A364Y283</accession>
<feature type="signal peptide" evidence="10">
    <location>
        <begin position="1"/>
        <end position="30"/>
    </location>
</feature>
<dbReference type="InterPro" id="IPR023996">
    <property type="entry name" value="TonB-dep_OMP_SusC/RagA"/>
</dbReference>
<evidence type="ECO:0000313" key="13">
    <source>
        <dbReference type="EMBL" id="RAW00880.1"/>
    </source>
</evidence>
<evidence type="ECO:0000259" key="12">
    <source>
        <dbReference type="Pfam" id="PF07715"/>
    </source>
</evidence>
<dbReference type="AlphaFoldDB" id="A0A364Y283"/>
<dbReference type="SUPFAM" id="SSF49464">
    <property type="entry name" value="Carboxypeptidase regulatory domain-like"/>
    <property type="match status" value="1"/>
</dbReference>
<feature type="chain" id="PRO_5016884604" evidence="10">
    <location>
        <begin position="31"/>
        <end position="1025"/>
    </location>
</feature>
<organism evidence="13 14">
    <name type="scientific">Pseudochryseolinea flava</name>
    <dbReference type="NCBI Taxonomy" id="2059302"/>
    <lineage>
        <taxon>Bacteria</taxon>
        <taxon>Pseudomonadati</taxon>
        <taxon>Bacteroidota</taxon>
        <taxon>Cytophagia</taxon>
        <taxon>Cytophagales</taxon>
        <taxon>Fulvivirgaceae</taxon>
        <taxon>Pseudochryseolinea</taxon>
    </lineage>
</organism>
<dbReference type="RefSeq" id="WP_112747036.1">
    <property type="nucleotide sequence ID" value="NZ_QMFY01000005.1"/>
</dbReference>
<dbReference type="Proteomes" id="UP000251889">
    <property type="component" value="Unassembled WGS sequence"/>
</dbReference>
<reference evidence="13 14" key="1">
    <citation type="submission" date="2018-06" db="EMBL/GenBank/DDBJ databases">
        <title>Chryseolinea flavus sp. nov., a member of the phylum Bacteroidetes isolated from soil.</title>
        <authorList>
            <person name="Li Y."/>
            <person name="Wang J."/>
        </authorList>
    </citation>
    <scope>NUCLEOTIDE SEQUENCE [LARGE SCALE GENOMIC DNA]</scope>
    <source>
        <strain evidence="13 14">SDU1-6</strain>
    </source>
</reference>
<evidence type="ECO:0000313" key="14">
    <source>
        <dbReference type="Proteomes" id="UP000251889"/>
    </source>
</evidence>
<dbReference type="SUPFAM" id="SSF56935">
    <property type="entry name" value="Porins"/>
    <property type="match status" value="1"/>
</dbReference>
<comment type="caution">
    <text evidence="13">The sequence shown here is derived from an EMBL/GenBank/DDBJ whole genome shotgun (WGS) entry which is preliminary data.</text>
</comment>
<dbReference type="InterPro" id="IPR037066">
    <property type="entry name" value="Plug_dom_sf"/>
</dbReference>
<protein>
    <submittedName>
        <fullName evidence="13">SusC/RagA family TonB-linked outer membrane protein</fullName>
    </submittedName>
</protein>
<dbReference type="GO" id="GO:0009279">
    <property type="term" value="C:cell outer membrane"/>
    <property type="evidence" value="ECO:0007669"/>
    <property type="project" value="UniProtKB-SubCell"/>
</dbReference>
<dbReference type="InterPro" id="IPR023997">
    <property type="entry name" value="TonB-dep_OMP_SusC/RagA_CS"/>
</dbReference>